<dbReference type="HAMAP" id="MF_00201">
    <property type="entry name" value="RecO"/>
    <property type="match status" value="1"/>
</dbReference>
<dbReference type="InterPro" id="IPR037278">
    <property type="entry name" value="ARFGAP/RecO"/>
</dbReference>
<protein>
    <recommendedName>
        <fullName evidence="3 8">DNA repair protein RecO</fullName>
    </recommendedName>
    <alternativeName>
        <fullName evidence="7 8">Recombination protein O</fullName>
    </alternativeName>
</protein>
<keyword evidence="6 8" id="KW-0234">DNA repair</keyword>
<comment type="similarity">
    <text evidence="2 8">Belongs to the RecO family.</text>
</comment>
<dbReference type="NCBIfam" id="TIGR00613">
    <property type="entry name" value="reco"/>
    <property type="match status" value="1"/>
</dbReference>
<evidence type="ECO:0000256" key="7">
    <source>
        <dbReference type="ARBA" id="ARBA00033409"/>
    </source>
</evidence>
<dbReference type="GO" id="GO:0006302">
    <property type="term" value="P:double-strand break repair"/>
    <property type="evidence" value="ECO:0007669"/>
    <property type="project" value="TreeGrafter"/>
</dbReference>
<evidence type="ECO:0000256" key="8">
    <source>
        <dbReference type="HAMAP-Rule" id="MF_00201"/>
    </source>
</evidence>
<evidence type="ECO:0000256" key="1">
    <source>
        <dbReference type="ARBA" id="ARBA00003065"/>
    </source>
</evidence>
<dbReference type="PANTHER" id="PTHR33991:SF1">
    <property type="entry name" value="DNA REPAIR PROTEIN RECO"/>
    <property type="match status" value="1"/>
</dbReference>
<evidence type="ECO:0000259" key="9">
    <source>
        <dbReference type="Pfam" id="PF11967"/>
    </source>
</evidence>
<dbReference type="GO" id="GO:0043590">
    <property type="term" value="C:bacterial nucleoid"/>
    <property type="evidence" value="ECO:0007669"/>
    <property type="project" value="TreeGrafter"/>
</dbReference>
<dbReference type="InterPro" id="IPR042242">
    <property type="entry name" value="RecO_C"/>
</dbReference>
<name>A0A317CJV4_9GAMM</name>
<dbReference type="Gene3D" id="2.40.50.140">
    <property type="entry name" value="Nucleic acid-binding proteins"/>
    <property type="match status" value="1"/>
</dbReference>
<evidence type="ECO:0000256" key="6">
    <source>
        <dbReference type="ARBA" id="ARBA00023204"/>
    </source>
</evidence>
<dbReference type="Pfam" id="PF11967">
    <property type="entry name" value="RecO_N"/>
    <property type="match status" value="1"/>
</dbReference>
<keyword evidence="4 8" id="KW-0227">DNA damage</keyword>
<dbReference type="InterPro" id="IPR022572">
    <property type="entry name" value="DNA_rep/recomb_RecO_N"/>
</dbReference>
<evidence type="ECO:0000256" key="3">
    <source>
        <dbReference type="ARBA" id="ARBA00021310"/>
    </source>
</evidence>
<reference evidence="10 11" key="1">
    <citation type="submission" date="2018-05" db="EMBL/GenBank/DDBJ databases">
        <title>Leucothrix arctica sp. nov., isolated from Arctic seawater.</title>
        <authorList>
            <person name="Choi A."/>
            <person name="Baek K."/>
        </authorList>
    </citation>
    <scope>NUCLEOTIDE SEQUENCE [LARGE SCALE GENOMIC DNA]</scope>
    <source>
        <strain evidence="10 11">JCM 18388</strain>
    </source>
</reference>
<dbReference type="PANTHER" id="PTHR33991">
    <property type="entry name" value="DNA REPAIR PROTEIN RECO"/>
    <property type="match status" value="1"/>
</dbReference>
<keyword evidence="11" id="KW-1185">Reference proteome</keyword>
<feature type="domain" description="DNA replication/recombination mediator RecO N-terminal" evidence="9">
    <location>
        <begin position="4"/>
        <end position="70"/>
    </location>
</feature>
<dbReference type="Gene3D" id="1.20.1440.120">
    <property type="entry name" value="Recombination protein O, C-terminal domain"/>
    <property type="match status" value="1"/>
</dbReference>
<evidence type="ECO:0000256" key="4">
    <source>
        <dbReference type="ARBA" id="ARBA00022763"/>
    </source>
</evidence>
<dbReference type="EMBL" id="QGKM01000023">
    <property type="protein sequence ID" value="PWQ97723.1"/>
    <property type="molecule type" value="Genomic_DNA"/>
</dbReference>
<proteinExistence type="inferred from homology"/>
<dbReference type="SUPFAM" id="SSF57863">
    <property type="entry name" value="ArfGap/RecO-like zinc finger"/>
    <property type="match status" value="1"/>
</dbReference>
<accession>A0A317CJV4</accession>
<dbReference type="GO" id="GO:0006310">
    <property type="term" value="P:DNA recombination"/>
    <property type="evidence" value="ECO:0007669"/>
    <property type="project" value="UniProtKB-UniRule"/>
</dbReference>
<dbReference type="OrthoDB" id="9804792at2"/>
<comment type="function">
    <text evidence="1 8">Involved in DNA repair and RecF pathway recombination.</text>
</comment>
<comment type="caution">
    <text evidence="10">The sequence shown here is derived from an EMBL/GenBank/DDBJ whole genome shotgun (WGS) entry which is preliminary data.</text>
</comment>
<evidence type="ECO:0000313" key="11">
    <source>
        <dbReference type="Proteomes" id="UP000245539"/>
    </source>
</evidence>
<organism evidence="10 11">
    <name type="scientific">Leucothrix pacifica</name>
    <dbReference type="NCBI Taxonomy" id="1247513"/>
    <lineage>
        <taxon>Bacteria</taxon>
        <taxon>Pseudomonadati</taxon>
        <taxon>Pseudomonadota</taxon>
        <taxon>Gammaproteobacteria</taxon>
        <taxon>Thiotrichales</taxon>
        <taxon>Thiotrichaceae</taxon>
        <taxon>Leucothrix</taxon>
    </lineage>
</organism>
<gene>
    <name evidence="8 10" type="primary">recO</name>
    <name evidence="10" type="ORF">DKW60_10140</name>
</gene>
<dbReference type="Proteomes" id="UP000245539">
    <property type="component" value="Unassembled WGS sequence"/>
</dbReference>
<dbReference type="SUPFAM" id="SSF50249">
    <property type="entry name" value="Nucleic acid-binding proteins"/>
    <property type="match status" value="1"/>
</dbReference>
<dbReference type="InterPro" id="IPR012340">
    <property type="entry name" value="NA-bd_OB-fold"/>
</dbReference>
<evidence type="ECO:0000256" key="2">
    <source>
        <dbReference type="ARBA" id="ARBA00007452"/>
    </source>
</evidence>
<dbReference type="InterPro" id="IPR003717">
    <property type="entry name" value="RecO"/>
</dbReference>
<evidence type="ECO:0000313" key="10">
    <source>
        <dbReference type="EMBL" id="PWQ97723.1"/>
    </source>
</evidence>
<evidence type="ECO:0000256" key="5">
    <source>
        <dbReference type="ARBA" id="ARBA00023172"/>
    </source>
</evidence>
<sequence>MQHSLGYILRTRPYSDANVIVDLFSKQAGRITCMARPAKLRGKVQKGHLQPFRILQVELQGRGEMLRLSQTDERFRHRIPVANLLYGLYLNELILRLIPQNTSLDAMYRYYQDALQLLVESDEPMLVAMRFELALMDGLGHTLNLWNDDHNGSELIAGQRYLYSAGSGVLPYDANQPQPAGVLVSSDLLIAMREPAEMTMSDLQQQRQFLDKFWLQLVSKPFNSRKLLSF</sequence>
<keyword evidence="5 8" id="KW-0233">DNA recombination</keyword>
<dbReference type="AlphaFoldDB" id="A0A317CJV4"/>
<dbReference type="Pfam" id="PF02565">
    <property type="entry name" value="RecO_C"/>
    <property type="match status" value="1"/>
</dbReference>
<dbReference type="RefSeq" id="WP_109837539.1">
    <property type="nucleotide sequence ID" value="NZ_QGKM01000023.1"/>
</dbReference>